<organism evidence="1 2">
    <name type="scientific">Amycolatopsis eburnea</name>
    <dbReference type="NCBI Taxonomy" id="2267691"/>
    <lineage>
        <taxon>Bacteria</taxon>
        <taxon>Bacillati</taxon>
        <taxon>Actinomycetota</taxon>
        <taxon>Actinomycetes</taxon>
        <taxon>Pseudonocardiales</taxon>
        <taxon>Pseudonocardiaceae</taxon>
        <taxon>Amycolatopsis</taxon>
    </lineage>
</organism>
<accession>A0A427TCK5</accession>
<evidence type="ECO:0008006" key="3">
    <source>
        <dbReference type="Google" id="ProtNLM"/>
    </source>
</evidence>
<dbReference type="EMBL" id="RSEC01000036">
    <property type="protein sequence ID" value="RSD20117.1"/>
    <property type="molecule type" value="Genomic_DNA"/>
</dbReference>
<proteinExistence type="predicted"/>
<evidence type="ECO:0000313" key="2">
    <source>
        <dbReference type="Proteomes" id="UP000267081"/>
    </source>
</evidence>
<dbReference type="AlphaFoldDB" id="A0A427TCK5"/>
<name>A0A427TCK5_9PSEU</name>
<dbReference type="OrthoDB" id="3542456at2"/>
<sequence>MAARTVRGLALFAALQATFADIHPLCDQWLQSSEDAAGKGTPGREGAKHCARHVASYTAGQVGAAVAVTRVLGFRVPLRALAAGAAVNAVTHYVIDRREPLKAMARLAGKQGYVEHATVQRRDGVIDAAGPGTALTELDQAAHRAIGVLASLTTTWLALRAGGRR</sequence>
<dbReference type="Proteomes" id="UP000267081">
    <property type="component" value="Unassembled WGS sequence"/>
</dbReference>
<comment type="caution">
    <text evidence="1">The sequence shown here is derived from an EMBL/GenBank/DDBJ whole genome shotgun (WGS) entry which is preliminary data.</text>
</comment>
<dbReference type="RefSeq" id="WP_125309399.1">
    <property type="nucleotide sequence ID" value="NZ_RSEC01000036.1"/>
</dbReference>
<protein>
    <recommendedName>
        <fullName evidence="3">DUF3307 domain-containing protein</fullName>
    </recommendedName>
</protein>
<reference evidence="1 2" key="1">
    <citation type="submission" date="2018-12" db="EMBL/GenBank/DDBJ databases">
        <title>Amycolatopsis eburnea sp. nov. actinomycete associate with arbuscular mycorrhiza fungal spore.</title>
        <authorList>
            <person name="Lumyong S."/>
            <person name="Chaiya L."/>
        </authorList>
    </citation>
    <scope>NUCLEOTIDE SEQUENCE [LARGE SCALE GENOMIC DNA]</scope>
    <source>
        <strain evidence="1 2">GLM-1</strain>
    </source>
</reference>
<keyword evidence="2" id="KW-1185">Reference proteome</keyword>
<evidence type="ECO:0000313" key="1">
    <source>
        <dbReference type="EMBL" id="RSD20117.1"/>
    </source>
</evidence>
<gene>
    <name evidence="1" type="ORF">EIY87_18070</name>
</gene>